<dbReference type="GO" id="GO:0043190">
    <property type="term" value="C:ATP-binding cassette (ABC) transporter complex"/>
    <property type="evidence" value="ECO:0007669"/>
    <property type="project" value="InterPro"/>
</dbReference>
<reference evidence="8" key="1">
    <citation type="journal article" date="2010" name="Stand. Genomic Sci.">
        <title>Complete genome sequence of 'Thermobaculum terrenum' type strain (YNP1).</title>
        <authorList>
            <person name="Kiss H."/>
            <person name="Cleland D."/>
            <person name="Lapidus A."/>
            <person name="Lucas S."/>
            <person name="Glavina Del Rio T."/>
            <person name="Nolan M."/>
            <person name="Tice H."/>
            <person name="Han C."/>
            <person name="Goodwin L."/>
            <person name="Pitluck S."/>
            <person name="Liolios K."/>
            <person name="Ivanova N."/>
            <person name="Mavromatis K."/>
            <person name="Ovchinnikova G."/>
            <person name="Pati A."/>
            <person name="Chen A."/>
            <person name="Palaniappan K."/>
            <person name="Land M."/>
            <person name="Hauser L."/>
            <person name="Chang Y."/>
            <person name="Jeffries C."/>
            <person name="Lu M."/>
            <person name="Brettin T."/>
            <person name="Detter J."/>
            <person name="Goker M."/>
            <person name="Tindall B."/>
            <person name="Beck B."/>
            <person name="McDermott T."/>
            <person name="Woyke T."/>
            <person name="Bristow J."/>
            <person name="Eisen J."/>
            <person name="Markowitz V."/>
            <person name="Hugenholtz P."/>
            <person name="Kyrpides N."/>
            <person name="Klenk H."/>
            <person name="Cheng J."/>
        </authorList>
    </citation>
    <scope>NUCLEOTIDE SEQUENCE [LARGE SCALE GENOMIC DNA]</scope>
    <source>
        <strain evidence="8">ATCC BAA-798 / YNP1</strain>
    </source>
</reference>
<dbReference type="AlphaFoldDB" id="D1CEP0"/>
<dbReference type="HOGENOM" id="CLU_094558_0_0_0"/>
<evidence type="ECO:0000256" key="3">
    <source>
        <dbReference type="ARBA" id="ARBA00022989"/>
    </source>
</evidence>
<dbReference type="OrthoDB" id="163141at2"/>
<organism evidence="7 8">
    <name type="scientific">Thermobaculum terrenum (strain ATCC BAA-798 / CCMEE 7001 / YNP1)</name>
    <dbReference type="NCBI Taxonomy" id="525904"/>
    <lineage>
        <taxon>Bacteria</taxon>
        <taxon>Bacillati</taxon>
        <taxon>Chloroflexota</taxon>
        <taxon>Chloroflexia</taxon>
        <taxon>Candidatus Thermobaculales</taxon>
        <taxon>Candidatus Thermobaculaceae</taxon>
        <taxon>Thermobaculum</taxon>
    </lineage>
</organism>
<feature type="transmembrane region" description="Helical" evidence="5">
    <location>
        <begin position="163"/>
        <end position="182"/>
    </location>
</feature>
<evidence type="ECO:0000259" key="6">
    <source>
        <dbReference type="Pfam" id="PF01061"/>
    </source>
</evidence>
<comment type="subcellular location">
    <subcellularLocation>
        <location evidence="1">Membrane</location>
        <topology evidence="1">Multi-pass membrane protein</topology>
    </subcellularLocation>
</comment>
<dbReference type="eggNOG" id="COG0842">
    <property type="taxonomic scope" value="Bacteria"/>
</dbReference>
<accession>D1CEP0</accession>
<evidence type="ECO:0000256" key="1">
    <source>
        <dbReference type="ARBA" id="ARBA00004141"/>
    </source>
</evidence>
<dbReference type="EMBL" id="CP001825">
    <property type="protein sequence ID" value="ACZ41396.1"/>
    <property type="molecule type" value="Genomic_DNA"/>
</dbReference>
<evidence type="ECO:0000256" key="5">
    <source>
        <dbReference type="SAM" id="Phobius"/>
    </source>
</evidence>
<evidence type="ECO:0000313" key="8">
    <source>
        <dbReference type="Proteomes" id="UP000000323"/>
    </source>
</evidence>
<dbReference type="InterPro" id="IPR000412">
    <property type="entry name" value="ABC_2_transport"/>
</dbReference>
<sequence length="247" mass="27078">MRRFWLEVRYLFTIQILEERGWLAGTIFFTTVFPLLLVFGLGLIGSGQTKEGLTYIITGSTISSLTFVGITMVGQSLGWMKDRGDFLYYASLPISKSSLIVAVMASKLVLQLPGIIAALVGGTLMYDLHFKPNPVVIIILPLTALALSGLGAAIGLLSPSYQLVNIFSQVAGITVMFAAPVMIPWESLPRVLQWFGWLLPPSYAADALRRAVLGINDTRLMMDLLVLTTCALVSIIGVTRGLRWRLR</sequence>
<dbReference type="PIRSF" id="PIRSF006648">
    <property type="entry name" value="DrrB"/>
    <property type="match status" value="1"/>
</dbReference>
<feature type="transmembrane region" description="Helical" evidence="5">
    <location>
        <begin position="21"/>
        <end position="46"/>
    </location>
</feature>
<feature type="transmembrane region" description="Helical" evidence="5">
    <location>
        <begin position="224"/>
        <end position="242"/>
    </location>
</feature>
<gene>
    <name evidence="7" type="ordered locus">Tter_0475</name>
</gene>
<keyword evidence="3 5" id="KW-1133">Transmembrane helix</keyword>
<evidence type="ECO:0000256" key="4">
    <source>
        <dbReference type="ARBA" id="ARBA00023136"/>
    </source>
</evidence>
<feature type="transmembrane region" description="Helical" evidence="5">
    <location>
        <begin position="110"/>
        <end position="128"/>
    </location>
</feature>
<dbReference type="GO" id="GO:0140359">
    <property type="term" value="F:ABC-type transporter activity"/>
    <property type="evidence" value="ECO:0007669"/>
    <property type="project" value="InterPro"/>
</dbReference>
<keyword evidence="4 5" id="KW-0472">Membrane</keyword>
<dbReference type="InterPro" id="IPR013525">
    <property type="entry name" value="ABC2_TM"/>
</dbReference>
<dbReference type="Pfam" id="PF01061">
    <property type="entry name" value="ABC2_membrane"/>
    <property type="match status" value="1"/>
</dbReference>
<dbReference type="PANTHER" id="PTHR43229">
    <property type="entry name" value="NODULATION PROTEIN J"/>
    <property type="match status" value="1"/>
</dbReference>
<protein>
    <submittedName>
        <fullName evidence="7">ABC-2 type transporter</fullName>
    </submittedName>
</protein>
<proteinExistence type="predicted"/>
<dbReference type="STRING" id="525904.Tter_0475"/>
<evidence type="ECO:0000313" key="7">
    <source>
        <dbReference type="EMBL" id="ACZ41396.1"/>
    </source>
</evidence>
<keyword evidence="8" id="KW-1185">Reference proteome</keyword>
<dbReference type="Proteomes" id="UP000000323">
    <property type="component" value="Chromosome 1"/>
</dbReference>
<keyword evidence="2 5" id="KW-0812">Transmembrane</keyword>
<name>D1CEP0_THET1</name>
<dbReference type="KEGG" id="ttr:Tter_0475"/>
<dbReference type="PANTHER" id="PTHR43229:SF3">
    <property type="entry name" value="ABC-TYPE MULTIDRUG TRANSPORT SYSTEM, PERMEASE COMPONENT"/>
    <property type="match status" value="1"/>
</dbReference>
<feature type="domain" description="ABC-2 type transporter transmembrane" evidence="6">
    <location>
        <begin position="31"/>
        <end position="211"/>
    </location>
</feature>
<dbReference type="RefSeq" id="WP_012874431.1">
    <property type="nucleotide sequence ID" value="NC_013525.1"/>
</dbReference>
<feature type="transmembrane region" description="Helical" evidence="5">
    <location>
        <begin position="52"/>
        <end position="74"/>
    </location>
</feature>
<feature type="transmembrane region" description="Helical" evidence="5">
    <location>
        <begin position="135"/>
        <end position="157"/>
    </location>
</feature>
<dbReference type="InterPro" id="IPR051784">
    <property type="entry name" value="Nod_factor_ABC_transporter"/>
</dbReference>
<evidence type="ECO:0000256" key="2">
    <source>
        <dbReference type="ARBA" id="ARBA00022692"/>
    </source>
</evidence>